<name>A0A3P8L4U6_9TREM</name>
<gene>
    <name evidence="3" type="ORF">ECPE_LOCUS11479</name>
</gene>
<accession>A0A3P8L4U6</accession>
<proteinExistence type="inferred from homology"/>
<protein>
    <recommendedName>
        <fullName evidence="5">Multidrug and toxin extrusion protein</fullName>
    </recommendedName>
</protein>
<feature type="transmembrane region" description="Helical" evidence="2">
    <location>
        <begin position="12"/>
        <end position="35"/>
    </location>
</feature>
<evidence type="ECO:0000313" key="3">
    <source>
        <dbReference type="EMBL" id="VDP88556.1"/>
    </source>
</evidence>
<evidence type="ECO:0000313" key="4">
    <source>
        <dbReference type="Proteomes" id="UP000272942"/>
    </source>
</evidence>
<dbReference type="GO" id="GO:0016020">
    <property type="term" value="C:membrane"/>
    <property type="evidence" value="ECO:0007669"/>
    <property type="project" value="InterPro"/>
</dbReference>
<sequence length="273" mass="29751">MGAGSSVGPRSVLSVALVTLWSASLVFIVIIVALRWHIPKIFTSEEGVIELSAKILPLLAAFQIFDGTVGVCSGAIRGAGLQLIGAAVCFVTLYVIGAPVSLCMVFLAKYELEGLWVGLTLGTVLEGVFYCIITHTINWEKQVQLAQERTVKVMGKQSKTLYYNDVFTNAGYISEIGEEPNDLVANDGSLTLPVVQQEDLINEEIRYVSGRKMLILKRLILVVILLGMIIISICCRLLIPWSSVLGTFCILPNGSFYRVNGTNVTENCTMVIM</sequence>
<feature type="transmembrane region" description="Helical" evidence="2">
    <location>
        <begin position="83"/>
        <end position="108"/>
    </location>
</feature>
<evidence type="ECO:0008006" key="5">
    <source>
        <dbReference type="Google" id="ProtNLM"/>
    </source>
</evidence>
<dbReference type="AlphaFoldDB" id="A0A3P8L4U6"/>
<dbReference type="InterPro" id="IPR002528">
    <property type="entry name" value="MATE_fam"/>
</dbReference>
<keyword evidence="2" id="KW-0472">Membrane</keyword>
<dbReference type="OrthoDB" id="6275612at2759"/>
<dbReference type="Proteomes" id="UP000272942">
    <property type="component" value="Unassembled WGS sequence"/>
</dbReference>
<dbReference type="Pfam" id="PF01554">
    <property type="entry name" value="MatE"/>
    <property type="match status" value="1"/>
</dbReference>
<dbReference type="PANTHER" id="PTHR11206">
    <property type="entry name" value="MULTIDRUG RESISTANCE PROTEIN"/>
    <property type="match status" value="1"/>
</dbReference>
<dbReference type="GO" id="GO:0015297">
    <property type="term" value="F:antiporter activity"/>
    <property type="evidence" value="ECO:0007669"/>
    <property type="project" value="InterPro"/>
</dbReference>
<organism evidence="3 4">
    <name type="scientific">Echinostoma caproni</name>
    <dbReference type="NCBI Taxonomy" id="27848"/>
    <lineage>
        <taxon>Eukaryota</taxon>
        <taxon>Metazoa</taxon>
        <taxon>Spiralia</taxon>
        <taxon>Lophotrochozoa</taxon>
        <taxon>Platyhelminthes</taxon>
        <taxon>Trematoda</taxon>
        <taxon>Digenea</taxon>
        <taxon>Plagiorchiida</taxon>
        <taxon>Echinostomata</taxon>
        <taxon>Echinostomatoidea</taxon>
        <taxon>Echinostomatidae</taxon>
        <taxon>Echinostoma</taxon>
    </lineage>
</organism>
<evidence type="ECO:0000256" key="2">
    <source>
        <dbReference type="SAM" id="Phobius"/>
    </source>
</evidence>
<comment type="similarity">
    <text evidence="1">Belongs to the multi antimicrobial extrusion (MATE) (TC 2.A.66.1) family.</text>
</comment>
<keyword evidence="2" id="KW-1133">Transmembrane helix</keyword>
<keyword evidence="4" id="KW-1185">Reference proteome</keyword>
<feature type="transmembrane region" description="Helical" evidence="2">
    <location>
        <begin position="219"/>
        <end position="239"/>
    </location>
</feature>
<feature type="transmembrane region" description="Helical" evidence="2">
    <location>
        <begin position="114"/>
        <end position="133"/>
    </location>
</feature>
<feature type="transmembrane region" description="Helical" evidence="2">
    <location>
        <begin position="55"/>
        <end position="76"/>
    </location>
</feature>
<reference evidence="3 4" key="1">
    <citation type="submission" date="2018-11" db="EMBL/GenBank/DDBJ databases">
        <authorList>
            <consortium name="Pathogen Informatics"/>
        </authorList>
    </citation>
    <scope>NUCLEOTIDE SEQUENCE [LARGE SCALE GENOMIC DNA]</scope>
    <source>
        <strain evidence="3 4">Egypt</strain>
    </source>
</reference>
<evidence type="ECO:0000256" key="1">
    <source>
        <dbReference type="ARBA" id="ARBA00010199"/>
    </source>
</evidence>
<dbReference type="GO" id="GO:0042910">
    <property type="term" value="F:xenobiotic transmembrane transporter activity"/>
    <property type="evidence" value="ECO:0007669"/>
    <property type="project" value="InterPro"/>
</dbReference>
<keyword evidence="2" id="KW-0812">Transmembrane</keyword>
<dbReference type="EMBL" id="UZAN01050913">
    <property type="protein sequence ID" value="VDP88556.1"/>
    <property type="molecule type" value="Genomic_DNA"/>
</dbReference>